<proteinExistence type="predicted"/>
<sequence length="59" mass="6748">MATNTGDGFRRGSVKDRTQVHNPQNDSWVKRDTDTGRFIDGKQGDPFKGIAKEQDKRRK</sequence>
<dbReference type="GeneID" id="66367891"/>
<accession>A0AAX2M7W7</accession>
<protein>
    <submittedName>
        <fullName evidence="2">Uncharacterized protein</fullName>
    </submittedName>
</protein>
<dbReference type="RefSeq" id="WP_076228218.1">
    <property type="nucleotide sequence ID" value="NZ_CP069442.1"/>
</dbReference>
<comment type="caution">
    <text evidence="2">The sequence shown here is derived from an EMBL/GenBank/DDBJ whole genome shotgun (WGS) entry which is preliminary data.</text>
</comment>
<gene>
    <name evidence="2" type="ORF">NCTC8684_01647</name>
</gene>
<dbReference type="AlphaFoldDB" id="A0AAX2M7W7"/>
<feature type="compositionally biased region" description="Basic and acidic residues" evidence="1">
    <location>
        <begin position="8"/>
        <end position="19"/>
    </location>
</feature>
<feature type="region of interest" description="Disordered" evidence="1">
    <location>
        <begin position="1"/>
        <end position="59"/>
    </location>
</feature>
<evidence type="ECO:0000256" key="1">
    <source>
        <dbReference type="SAM" id="MobiDB-lite"/>
    </source>
</evidence>
<feature type="compositionally biased region" description="Basic and acidic residues" evidence="1">
    <location>
        <begin position="28"/>
        <end position="59"/>
    </location>
</feature>
<name>A0AAX2M7W7_CHRVL</name>
<evidence type="ECO:0000313" key="3">
    <source>
        <dbReference type="Proteomes" id="UP000254029"/>
    </source>
</evidence>
<evidence type="ECO:0000313" key="2">
    <source>
        <dbReference type="EMBL" id="SUX32567.1"/>
    </source>
</evidence>
<organism evidence="2 3">
    <name type="scientific">Chromobacterium violaceum</name>
    <dbReference type="NCBI Taxonomy" id="536"/>
    <lineage>
        <taxon>Bacteria</taxon>
        <taxon>Pseudomonadati</taxon>
        <taxon>Pseudomonadota</taxon>
        <taxon>Betaproteobacteria</taxon>
        <taxon>Neisseriales</taxon>
        <taxon>Chromobacteriaceae</taxon>
        <taxon>Chromobacterium</taxon>
    </lineage>
</organism>
<reference evidence="2 3" key="1">
    <citation type="submission" date="2018-06" db="EMBL/GenBank/DDBJ databases">
        <authorList>
            <consortium name="Pathogen Informatics"/>
            <person name="Doyle S."/>
        </authorList>
    </citation>
    <scope>NUCLEOTIDE SEQUENCE [LARGE SCALE GENOMIC DNA]</scope>
    <source>
        <strain evidence="2 3">NCTC8684</strain>
    </source>
</reference>
<dbReference type="Proteomes" id="UP000254029">
    <property type="component" value="Unassembled WGS sequence"/>
</dbReference>
<dbReference type="EMBL" id="UIGR01000001">
    <property type="protein sequence ID" value="SUX32567.1"/>
    <property type="molecule type" value="Genomic_DNA"/>
</dbReference>